<sequence length="105" mass="11675">MKLVTVATPRHVSSRLLCISFKGLTDFPYIVEGIAAMTSSRRLDVNDLSFSMKLTKIGMIDAKEFSSFAASQSAHHLLCIRREVGSALSMQVRREKFRVVPDGDV</sequence>
<comment type="caution">
    <text evidence="1">The sequence shown here is derived from an EMBL/GenBank/DDBJ whole genome shotgun (WGS) entry which is preliminary data.</text>
</comment>
<protein>
    <submittedName>
        <fullName evidence="1">Uncharacterized protein</fullName>
    </submittedName>
</protein>
<accession>A0A0T5NNF6</accession>
<dbReference type="AlphaFoldDB" id="A0A0T5NNF6"/>
<organism evidence="1 2">
    <name type="scientific">Roseovarius atlanticus</name>
    <dbReference type="NCBI Taxonomy" id="1641875"/>
    <lineage>
        <taxon>Bacteria</taxon>
        <taxon>Pseudomonadati</taxon>
        <taxon>Pseudomonadota</taxon>
        <taxon>Alphaproteobacteria</taxon>
        <taxon>Rhodobacterales</taxon>
        <taxon>Roseobacteraceae</taxon>
        <taxon>Roseovarius</taxon>
    </lineage>
</organism>
<gene>
    <name evidence="1" type="ORF">XM53_20355</name>
</gene>
<name>A0A0T5NNF6_9RHOB</name>
<dbReference type="Proteomes" id="UP000051295">
    <property type="component" value="Unassembled WGS sequence"/>
</dbReference>
<evidence type="ECO:0000313" key="2">
    <source>
        <dbReference type="Proteomes" id="UP000051295"/>
    </source>
</evidence>
<reference evidence="1 2" key="1">
    <citation type="submission" date="2015-04" db="EMBL/GenBank/DDBJ databases">
        <title>The draft genome sequence of Roseovarius sp.R12b.</title>
        <authorList>
            <person name="Li G."/>
            <person name="Lai Q."/>
            <person name="Shao Z."/>
            <person name="Yan P."/>
        </authorList>
    </citation>
    <scope>NUCLEOTIDE SEQUENCE [LARGE SCALE GENOMIC DNA]</scope>
    <source>
        <strain evidence="1 2">R12B</strain>
    </source>
</reference>
<dbReference type="EMBL" id="LAXJ01000029">
    <property type="protein sequence ID" value="KRS10532.1"/>
    <property type="molecule type" value="Genomic_DNA"/>
</dbReference>
<proteinExistence type="predicted"/>
<evidence type="ECO:0000313" key="1">
    <source>
        <dbReference type="EMBL" id="KRS10532.1"/>
    </source>
</evidence>
<keyword evidence="2" id="KW-1185">Reference proteome</keyword>